<dbReference type="PROSITE" id="PS51750">
    <property type="entry name" value="BRO_N"/>
    <property type="match status" value="1"/>
</dbReference>
<proteinExistence type="predicted"/>
<dbReference type="InterPro" id="IPR003497">
    <property type="entry name" value="BRO_N_domain"/>
</dbReference>
<feature type="coiled-coil region" evidence="1">
    <location>
        <begin position="151"/>
        <end position="205"/>
    </location>
</feature>
<evidence type="ECO:0000313" key="4">
    <source>
        <dbReference type="EMBL" id="QDH05956.1"/>
    </source>
</evidence>
<feature type="region of interest" description="Disordered" evidence="2">
    <location>
        <begin position="311"/>
        <end position="333"/>
    </location>
</feature>
<dbReference type="Pfam" id="PF02498">
    <property type="entry name" value="Bro-N"/>
    <property type="match status" value="1"/>
</dbReference>
<feature type="compositionally biased region" description="Basic and acidic residues" evidence="2">
    <location>
        <begin position="311"/>
        <end position="329"/>
    </location>
</feature>
<evidence type="ECO:0000256" key="2">
    <source>
        <dbReference type="SAM" id="MobiDB-lite"/>
    </source>
</evidence>
<accession>A0A513WWG1</accession>
<name>A0A513WWG1_NPVLD</name>
<organismHost>
    <name type="scientific">Lepidoptera</name>
    <name type="common">moths &amp; butterflies</name>
    <dbReference type="NCBI Taxonomy" id="7088"/>
</organismHost>
<evidence type="ECO:0000259" key="3">
    <source>
        <dbReference type="PROSITE" id="PS51750"/>
    </source>
</evidence>
<dbReference type="EMBL" id="MK264918">
    <property type="protein sequence ID" value="QDH05956.1"/>
    <property type="molecule type" value="Genomic_DNA"/>
</dbReference>
<organism evidence="4">
    <name type="scientific">Lymantria dispar multicapsid nuclear polyhedrosis virus</name>
    <name type="common">LdMNPV</name>
    <dbReference type="NCBI Taxonomy" id="10449"/>
    <lineage>
        <taxon>Viruses</taxon>
        <taxon>Viruses incertae sedis</taxon>
        <taxon>Naldaviricetes</taxon>
        <taxon>Lefavirales</taxon>
        <taxon>Baculoviridae</taxon>
        <taxon>Alphabaculovirus</taxon>
        <taxon>Alphabaculovirus lydisparis</taxon>
    </lineage>
</organism>
<evidence type="ECO:0000256" key="1">
    <source>
        <dbReference type="SAM" id="Coils"/>
    </source>
</evidence>
<protein>
    <submittedName>
        <fullName evidence="4">Ld-bro-c</fullName>
    </submittedName>
</protein>
<keyword evidence="1" id="KW-0175">Coiled coil</keyword>
<sequence length="525" mass="61076">MALQRFKFNFAENDDSAEFECYGVAVPPDGVALKLKELALFLGYDNVYMAYKLIDEDLKITWLELKKVLSKREDLMTSKIPLNWQPETLFVFEAGVYQLMSRSNKPTAKKRMRFVFETILPSIRKTGKYEMLPKTNKTMVDYNAEMSEMKIKLLEEKMERQAMTIKLAEAHVENKHTIAVYDSKLADANLKLAEAHAEKERAIVEMKLDHERQLGEFKKREYEMKLAMQRLSEAANMTMTQFAVNALLAKDNIEENQQMRKTLVEVSDRVVPALSDRPHKEEYITGYERTVNGKRRIRMCRSQLNEIEQQDRTMQRYRDETSGGRDTRNKKAKTARSKRYAWLRDSEKFLQLKCPNPVAVWLKVRAERPLVFYGLRYTNKLKTEMEVLDERELREKYAKDAAMCERNRPIHAKLIEEFRKLGLEDETDCVARCLTSGAEAKERINSIVERIVKNASEELAPSMPQRNHDNAGDAYTAEQVVHTMHNCKNYFVEKMFNVNFNFYSAAAPPSVAPPPVEYSDKSKCN</sequence>
<feature type="domain" description="Bro-N" evidence="3">
    <location>
        <begin position="1"/>
        <end position="127"/>
    </location>
</feature>
<reference evidence="4" key="1">
    <citation type="submission" date="2018-12" db="EMBL/GenBank/DDBJ databases">
        <title>The genome sequence and analysis of 3 newly sequenced Lymantria dispar multinucleocapsid nucleopolyhedrovirus strains; H2, J2 and T3 strain.</title>
        <authorList>
            <person name="Gencer D."/>
            <person name="Inan C."/>
            <person name="Nalcacioglu R."/>
            <person name="Yin F."/>
            <person name="Zhu Z."/>
            <person name="Wang J."/>
            <person name="Hu Z."/>
            <person name="Arif B."/>
            <person name="Demirbag Z."/>
            <person name="Demir I."/>
        </authorList>
    </citation>
    <scope>NUCLEOTIDE SEQUENCE</scope>
    <source>
        <strain evidence="4">H2</strain>
    </source>
</reference>